<reference evidence="1 2" key="1">
    <citation type="submission" date="2019-10" db="EMBL/GenBank/DDBJ databases">
        <authorList>
            <person name="Palmer J.M."/>
        </authorList>
    </citation>
    <scope>NUCLEOTIDE SEQUENCE [LARGE SCALE GENOMIC DNA]</scope>
    <source>
        <strain evidence="1 2">TWF730</strain>
    </source>
</reference>
<evidence type="ECO:0000313" key="2">
    <source>
        <dbReference type="Proteomes" id="UP001373714"/>
    </source>
</evidence>
<evidence type="ECO:0000313" key="1">
    <source>
        <dbReference type="EMBL" id="KAK6362672.1"/>
    </source>
</evidence>
<organism evidence="1 2">
    <name type="scientific">Orbilia blumenaviensis</name>
    <dbReference type="NCBI Taxonomy" id="1796055"/>
    <lineage>
        <taxon>Eukaryota</taxon>
        <taxon>Fungi</taxon>
        <taxon>Dikarya</taxon>
        <taxon>Ascomycota</taxon>
        <taxon>Pezizomycotina</taxon>
        <taxon>Orbiliomycetes</taxon>
        <taxon>Orbiliales</taxon>
        <taxon>Orbiliaceae</taxon>
        <taxon>Orbilia</taxon>
    </lineage>
</organism>
<name>A0AAV9VLR1_9PEZI</name>
<accession>A0AAV9VLR1</accession>
<gene>
    <name evidence="1" type="ORF">TWF730_000127</name>
</gene>
<comment type="caution">
    <text evidence="1">The sequence shown here is derived from an EMBL/GenBank/DDBJ whole genome shotgun (WGS) entry which is preliminary data.</text>
</comment>
<sequence length="361" mass="39755">MSPTSIKATSRGFEVILMPFDASKSFVDKQILALGDVNSDYGPEAIFLTFEITGEEGKRTSSLYITYPVNDSTIGRLRYTSPHETLAYYRTGEVEDEVASVWILTTSIPTFETKSKTPNSPWKNATPKSEGKKCGAFYMKCPKGRTLSIDFFAKCCLGGVFCGDLDKNIRDFWDPTGFLRRGIIANDFLIKNDINTLLKSFQNPNNKPRYLYGDPSSKEMPKNFLAPSSSADSQRPFFARVSSPTETNSQIIGSKAPSLTGSNAPVKVPKMELDFFDDDPWAGPATCSWSPSGPPPLTSPGQDPLICFDDEFPGLGKLEERSWVGILQDELLSSGKSGETSATKSKPNYWLDILKQEFGGA</sequence>
<dbReference type="Proteomes" id="UP001373714">
    <property type="component" value="Unassembled WGS sequence"/>
</dbReference>
<protein>
    <submittedName>
        <fullName evidence="1">Uncharacterized protein</fullName>
    </submittedName>
</protein>
<dbReference type="EMBL" id="JAVHNS010000001">
    <property type="protein sequence ID" value="KAK6362672.1"/>
    <property type="molecule type" value="Genomic_DNA"/>
</dbReference>
<proteinExistence type="predicted"/>
<dbReference type="AlphaFoldDB" id="A0AAV9VLR1"/>
<keyword evidence="2" id="KW-1185">Reference proteome</keyword>